<gene>
    <name evidence="2" type="ORF">Fcan01_08817</name>
</gene>
<keyword evidence="3" id="KW-1185">Reference proteome</keyword>
<dbReference type="EMBL" id="LNIX01000004">
    <property type="protein sequence ID" value="OXA55807.1"/>
    <property type="molecule type" value="Genomic_DNA"/>
</dbReference>
<protein>
    <submittedName>
        <fullName evidence="2">Uncharacterized protein</fullName>
    </submittedName>
</protein>
<keyword evidence="1" id="KW-1133">Transmembrane helix</keyword>
<accession>A0A226EFC9</accession>
<organism evidence="2 3">
    <name type="scientific">Folsomia candida</name>
    <name type="common">Springtail</name>
    <dbReference type="NCBI Taxonomy" id="158441"/>
    <lineage>
        <taxon>Eukaryota</taxon>
        <taxon>Metazoa</taxon>
        <taxon>Ecdysozoa</taxon>
        <taxon>Arthropoda</taxon>
        <taxon>Hexapoda</taxon>
        <taxon>Collembola</taxon>
        <taxon>Entomobryomorpha</taxon>
        <taxon>Isotomoidea</taxon>
        <taxon>Isotomidae</taxon>
        <taxon>Proisotominae</taxon>
        <taxon>Folsomia</taxon>
    </lineage>
</organism>
<proteinExistence type="predicted"/>
<keyword evidence="1" id="KW-0812">Transmembrane</keyword>
<dbReference type="AlphaFoldDB" id="A0A226EFC9"/>
<reference evidence="2 3" key="1">
    <citation type="submission" date="2015-12" db="EMBL/GenBank/DDBJ databases">
        <title>The genome of Folsomia candida.</title>
        <authorList>
            <person name="Faddeeva A."/>
            <person name="Derks M.F."/>
            <person name="Anvar Y."/>
            <person name="Smit S."/>
            <person name="Van Straalen N."/>
            <person name="Roelofs D."/>
        </authorList>
    </citation>
    <scope>NUCLEOTIDE SEQUENCE [LARGE SCALE GENOMIC DNA]</scope>
    <source>
        <strain evidence="2 3">VU population</strain>
        <tissue evidence="2">Whole body</tissue>
    </source>
</reference>
<dbReference type="Proteomes" id="UP000198287">
    <property type="component" value="Unassembled WGS sequence"/>
</dbReference>
<evidence type="ECO:0000256" key="1">
    <source>
        <dbReference type="SAM" id="Phobius"/>
    </source>
</evidence>
<evidence type="ECO:0000313" key="3">
    <source>
        <dbReference type="Proteomes" id="UP000198287"/>
    </source>
</evidence>
<sequence>MSYYSYPPPTNYPVQDVAGGQVPIQSGTQAAVYPATSNMGFGQSPPNYAAGSYNPCPYGYDYVEVAPPPVYFDHSDRAGRSICLNVFVTVVVVLLIGVVIVFIVLAARGGPISCGGGSGYHTIGSGTGYRYRYYSSYKSPTRYYTCCKKG</sequence>
<keyword evidence="1" id="KW-0472">Membrane</keyword>
<comment type="caution">
    <text evidence="2">The sequence shown here is derived from an EMBL/GenBank/DDBJ whole genome shotgun (WGS) entry which is preliminary data.</text>
</comment>
<name>A0A226EFC9_FOLCA</name>
<evidence type="ECO:0000313" key="2">
    <source>
        <dbReference type="EMBL" id="OXA55807.1"/>
    </source>
</evidence>
<feature type="transmembrane region" description="Helical" evidence="1">
    <location>
        <begin position="82"/>
        <end position="105"/>
    </location>
</feature>